<reference evidence="4 5" key="1">
    <citation type="submission" date="2020-07" db="EMBL/GenBank/DDBJ databases">
        <title>Sequencing the genomes of 1000 actinobacteria strains.</title>
        <authorList>
            <person name="Klenk H.-P."/>
        </authorList>
    </citation>
    <scope>NUCLEOTIDE SEQUENCE [LARGE SCALE GENOMIC DNA]</scope>
    <source>
        <strain evidence="4 5">DSM 18965</strain>
    </source>
</reference>
<proteinExistence type="predicted"/>
<organism evidence="4 5">
    <name type="scientific">Nocardioides marinisabuli</name>
    <dbReference type="NCBI Taxonomy" id="419476"/>
    <lineage>
        <taxon>Bacteria</taxon>
        <taxon>Bacillati</taxon>
        <taxon>Actinomycetota</taxon>
        <taxon>Actinomycetes</taxon>
        <taxon>Propionibacteriales</taxon>
        <taxon>Nocardioidaceae</taxon>
        <taxon>Nocardioides</taxon>
    </lineage>
</organism>
<comment type="caution">
    <text evidence="4">The sequence shown here is derived from an EMBL/GenBank/DDBJ whole genome shotgun (WGS) entry which is preliminary data.</text>
</comment>
<keyword evidence="2" id="KW-0472">Membrane</keyword>
<feature type="transmembrane region" description="Helical" evidence="2">
    <location>
        <begin position="96"/>
        <end position="120"/>
    </location>
</feature>
<evidence type="ECO:0000256" key="3">
    <source>
        <dbReference type="SAM" id="SignalP"/>
    </source>
</evidence>
<sequence>MQLRVLRTATGALLAGSGALMAAASWQRWAGVCGWGDVDSAGCLERQDHRYDVLAPAAPWEPVGIAPELAGASLLVLAAALLLLPWALTGRRPGPVSAVAVAGAAVGSAAMGVTALGSGLSGEVVEPVGGDVTIWVWLLLTPVVLVHLAVLAHGWRRTAAVLLVLGAPPVALFSYAMGPYDARPWWEAVSGLLVVAAGACVVGAGPAGRRPDGAGSSPASSTSRAGREEVPTPPVR</sequence>
<dbReference type="Proteomes" id="UP000516957">
    <property type="component" value="Unassembled WGS sequence"/>
</dbReference>
<protein>
    <recommendedName>
        <fullName evidence="6">DUF998 domain-containing protein</fullName>
    </recommendedName>
</protein>
<gene>
    <name evidence="4" type="ORF">BKA08_000383</name>
</gene>
<feature type="transmembrane region" description="Helical" evidence="2">
    <location>
        <begin position="132"/>
        <end position="152"/>
    </location>
</feature>
<evidence type="ECO:0008006" key="6">
    <source>
        <dbReference type="Google" id="ProtNLM"/>
    </source>
</evidence>
<keyword evidence="3" id="KW-0732">Signal</keyword>
<feature type="chain" id="PRO_5039657805" description="DUF998 domain-containing protein" evidence="3">
    <location>
        <begin position="23"/>
        <end position="236"/>
    </location>
</feature>
<evidence type="ECO:0000313" key="4">
    <source>
        <dbReference type="EMBL" id="NYD56145.1"/>
    </source>
</evidence>
<feature type="transmembrane region" description="Helical" evidence="2">
    <location>
        <begin position="184"/>
        <end position="204"/>
    </location>
</feature>
<dbReference type="EMBL" id="JACCBE010000001">
    <property type="protein sequence ID" value="NYD56145.1"/>
    <property type="molecule type" value="Genomic_DNA"/>
</dbReference>
<feature type="transmembrane region" description="Helical" evidence="2">
    <location>
        <begin position="69"/>
        <end position="89"/>
    </location>
</feature>
<keyword evidence="2" id="KW-0812">Transmembrane</keyword>
<evidence type="ECO:0000256" key="2">
    <source>
        <dbReference type="SAM" id="Phobius"/>
    </source>
</evidence>
<dbReference type="AlphaFoldDB" id="A0A7Y9EY81"/>
<evidence type="ECO:0000256" key="1">
    <source>
        <dbReference type="SAM" id="MobiDB-lite"/>
    </source>
</evidence>
<feature type="transmembrane region" description="Helical" evidence="2">
    <location>
        <begin position="159"/>
        <end position="178"/>
    </location>
</feature>
<name>A0A7Y9EY81_9ACTN</name>
<feature type="region of interest" description="Disordered" evidence="1">
    <location>
        <begin position="206"/>
        <end position="236"/>
    </location>
</feature>
<dbReference type="RefSeq" id="WP_179614083.1">
    <property type="nucleotide sequence ID" value="NZ_JACCBE010000001.1"/>
</dbReference>
<keyword evidence="5" id="KW-1185">Reference proteome</keyword>
<keyword evidence="2" id="KW-1133">Transmembrane helix</keyword>
<accession>A0A7Y9EY81</accession>
<feature type="signal peptide" evidence="3">
    <location>
        <begin position="1"/>
        <end position="22"/>
    </location>
</feature>
<evidence type="ECO:0000313" key="5">
    <source>
        <dbReference type="Proteomes" id="UP000516957"/>
    </source>
</evidence>